<dbReference type="PANTHER" id="PTHR34883:SF15">
    <property type="entry name" value="EXTRACELLULAR SERINE-RICH PROTEIN"/>
    <property type="match status" value="1"/>
</dbReference>
<evidence type="ECO:0000313" key="4">
    <source>
        <dbReference type="EMBL" id="RIA99613.1"/>
    </source>
</evidence>
<evidence type="ECO:0000259" key="3">
    <source>
        <dbReference type="Pfam" id="PF02298"/>
    </source>
</evidence>
<reference evidence="4 5" key="1">
    <citation type="submission" date="2018-06" db="EMBL/GenBank/DDBJ databases">
        <title>Comparative genomics reveals the genomic features of Rhizophagus irregularis, R. cerebriforme, R. diaphanum and Gigaspora rosea, and their symbiotic lifestyle signature.</title>
        <authorList>
            <person name="Morin E."/>
            <person name="San Clemente H."/>
            <person name="Chen E.C.H."/>
            <person name="De La Providencia I."/>
            <person name="Hainaut M."/>
            <person name="Kuo A."/>
            <person name="Kohler A."/>
            <person name="Murat C."/>
            <person name="Tang N."/>
            <person name="Roy S."/>
            <person name="Loubradou J."/>
            <person name="Henrissat B."/>
            <person name="Grigoriev I.V."/>
            <person name="Corradi N."/>
            <person name="Roux C."/>
            <person name="Martin F.M."/>
        </authorList>
    </citation>
    <scope>NUCLEOTIDE SEQUENCE [LARGE SCALE GENOMIC DNA]</scope>
    <source>
        <strain evidence="4 5">DAOM 227022</strain>
    </source>
</reference>
<proteinExistence type="predicted"/>
<name>A0A397TN35_9GLOM</name>
<dbReference type="SUPFAM" id="SSF49503">
    <property type="entry name" value="Cupredoxins"/>
    <property type="match status" value="1"/>
</dbReference>
<dbReference type="InterPro" id="IPR003245">
    <property type="entry name" value="Phytocyanin_dom"/>
</dbReference>
<dbReference type="STRING" id="658196.A0A397TN35"/>
<comment type="caution">
    <text evidence="4">The sequence shown here is derived from an EMBL/GenBank/DDBJ whole genome shotgun (WGS) entry which is preliminary data.</text>
</comment>
<protein>
    <recommendedName>
        <fullName evidence="3">Phytocyanin domain-containing protein</fullName>
    </recommendedName>
</protein>
<dbReference type="EMBL" id="QKYT01000002">
    <property type="protein sequence ID" value="RIA99613.1"/>
    <property type="molecule type" value="Genomic_DNA"/>
</dbReference>
<dbReference type="Pfam" id="PF02298">
    <property type="entry name" value="Cu_bind_like"/>
    <property type="match status" value="1"/>
</dbReference>
<dbReference type="Gene3D" id="2.60.40.420">
    <property type="entry name" value="Cupredoxins - blue copper proteins"/>
    <property type="match status" value="1"/>
</dbReference>
<evidence type="ECO:0000313" key="5">
    <source>
        <dbReference type="Proteomes" id="UP000265703"/>
    </source>
</evidence>
<dbReference type="OrthoDB" id="2449374at2759"/>
<dbReference type="PANTHER" id="PTHR34883">
    <property type="entry name" value="SERINE-RICH PROTEIN, PUTATIVE-RELATED-RELATED"/>
    <property type="match status" value="1"/>
</dbReference>
<organism evidence="4 5">
    <name type="scientific">Glomus cerebriforme</name>
    <dbReference type="NCBI Taxonomy" id="658196"/>
    <lineage>
        <taxon>Eukaryota</taxon>
        <taxon>Fungi</taxon>
        <taxon>Fungi incertae sedis</taxon>
        <taxon>Mucoromycota</taxon>
        <taxon>Glomeromycotina</taxon>
        <taxon>Glomeromycetes</taxon>
        <taxon>Glomerales</taxon>
        <taxon>Glomeraceae</taxon>
        <taxon>Glomus</taxon>
    </lineage>
</organism>
<feature type="domain" description="Phytocyanin" evidence="3">
    <location>
        <begin position="49"/>
        <end position="122"/>
    </location>
</feature>
<keyword evidence="5" id="KW-1185">Reference proteome</keyword>
<sequence length="195" mass="20684">MIKMIKMIKLFLLFITFTAFLITFVIGETWLVQVGVGGNNVFVPANFDMNVGDTVTYQFVEGTHDVIQSDTYGTCVKSASPNAFSSAKEIGSASAPPTVSWDLSKAPVGQIYYYCDVEDHCPVDKMYAMINVLPAGTPPKNPGVKASQVASPSSSTSATTSPSTPGKKSISSSDKQVSAVVVGGAILSLIGYFLY</sequence>
<feature type="transmembrane region" description="Helical" evidence="2">
    <location>
        <begin position="177"/>
        <end position="194"/>
    </location>
</feature>
<evidence type="ECO:0000256" key="2">
    <source>
        <dbReference type="SAM" id="Phobius"/>
    </source>
</evidence>
<dbReference type="InterPro" id="IPR008972">
    <property type="entry name" value="Cupredoxin"/>
</dbReference>
<dbReference type="Proteomes" id="UP000265703">
    <property type="component" value="Unassembled WGS sequence"/>
</dbReference>
<keyword evidence="2" id="KW-0472">Membrane</keyword>
<dbReference type="InterPro" id="IPR052953">
    <property type="entry name" value="Ser-rich/MCO-related"/>
</dbReference>
<accession>A0A397TN35</accession>
<dbReference type="AlphaFoldDB" id="A0A397TN35"/>
<dbReference type="GO" id="GO:0009055">
    <property type="term" value="F:electron transfer activity"/>
    <property type="evidence" value="ECO:0007669"/>
    <property type="project" value="InterPro"/>
</dbReference>
<feature type="region of interest" description="Disordered" evidence="1">
    <location>
        <begin position="141"/>
        <end position="171"/>
    </location>
</feature>
<feature type="compositionally biased region" description="Low complexity" evidence="1">
    <location>
        <begin position="145"/>
        <end position="171"/>
    </location>
</feature>
<evidence type="ECO:0000256" key="1">
    <source>
        <dbReference type="SAM" id="MobiDB-lite"/>
    </source>
</evidence>
<gene>
    <name evidence="4" type="ORF">C1645_730702</name>
</gene>
<keyword evidence="2" id="KW-0812">Transmembrane</keyword>
<keyword evidence="2" id="KW-1133">Transmembrane helix</keyword>